<dbReference type="GO" id="GO:0016020">
    <property type="term" value="C:membrane"/>
    <property type="evidence" value="ECO:0007669"/>
    <property type="project" value="UniProtKB-SubCell"/>
</dbReference>
<dbReference type="GO" id="GO:0015990">
    <property type="term" value="P:electron transport coupled proton transport"/>
    <property type="evidence" value="ECO:0007669"/>
    <property type="project" value="TreeGrafter"/>
</dbReference>
<name>A0A125T2I6_9SPHI</name>
<dbReference type="Proteomes" id="UP000218263">
    <property type="component" value="Chromosome"/>
</dbReference>
<dbReference type="AlphaFoldDB" id="A0A125T2I6"/>
<evidence type="ECO:0000256" key="1">
    <source>
        <dbReference type="ARBA" id="ARBA00004127"/>
    </source>
</evidence>
<reference evidence="6 7" key="1">
    <citation type="submission" date="2015-12" db="EMBL/GenBank/DDBJ databases">
        <title>Genome sequence of Mucilaginibacter gotjawali.</title>
        <authorList>
            <person name="Lee J.S."/>
            <person name="Lee K.C."/>
            <person name="Kim K.K."/>
            <person name="Lee B.W."/>
        </authorList>
    </citation>
    <scope>NUCLEOTIDE SEQUENCE [LARGE SCALE GENOMIC DNA]</scope>
    <source>
        <strain evidence="6 7">SA3-7</strain>
    </source>
</reference>
<dbReference type="Pfam" id="PF00361">
    <property type="entry name" value="Proton_antipo_M"/>
    <property type="match status" value="1"/>
</dbReference>
<evidence type="ECO:0000256" key="3">
    <source>
        <dbReference type="ARBA" id="ARBA00022989"/>
    </source>
</evidence>
<dbReference type="RefSeq" id="WP_221199413.1">
    <property type="nucleotide sequence ID" value="NZ_AP017313.1"/>
</dbReference>
<gene>
    <name evidence="6" type="primary">nuoL</name>
    <name evidence="6" type="ORF">MgSA37_01309</name>
</gene>
<keyword evidence="3" id="KW-1133">Transmembrane helix</keyword>
<evidence type="ECO:0000256" key="4">
    <source>
        <dbReference type="ARBA" id="ARBA00023136"/>
    </source>
</evidence>
<dbReference type="InterPro" id="IPR018393">
    <property type="entry name" value="NADHpl_OxRdtase_5_subgr"/>
</dbReference>
<evidence type="ECO:0000313" key="6">
    <source>
        <dbReference type="EMBL" id="BAU53142.1"/>
    </source>
</evidence>
<dbReference type="PANTHER" id="PTHR42829:SF2">
    <property type="entry name" value="NADH-UBIQUINONE OXIDOREDUCTASE CHAIN 5"/>
    <property type="match status" value="1"/>
</dbReference>
<dbReference type="Gene3D" id="1.20.5.2700">
    <property type="match status" value="2"/>
</dbReference>
<dbReference type="EC" id="1.6.5.11" evidence="6"/>
<dbReference type="NCBIfam" id="TIGR01974">
    <property type="entry name" value="NDH_I_L"/>
    <property type="match status" value="1"/>
</dbReference>
<accession>A0A125T2I6</accession>
<keyword evidence="4" id="KW-0472">Membrane</keyword>
<dbReference type="InterPro" id="IPR003945">
    <property type="entry name" value="NU5C-like"/>
</dbReference>
<sequence length="706" mass="78884">MSQFLQSIDALTIKFTLIAVLLPLLAFVVNTALPAKWSKASGWVSAVFILISGILSAFIFSRVWNGHQVHRQLLWFTIGDTPVYAGLLLNNLSVLLLLLVNLIAFPVHLYSTAYMRHDEKHSRYFAYLSFFCFSMLALVVVDNLVLFYVFWELVGFSSYLLIGFWFTRDSAVFANKKAFIMNRIGDIGLLTAILVLFTMYHTFDLDTLFGQINLVKNSAIQNGVWHLSSNSIPNSNGAIIITGGSIQLPAIWQYIAFAGIFLAVAAKSAQFPLHTWLPDAMEGPTSVSALIHAATMVAAGVFLLGRVYPLFNDAELTFLAIIGCFTAFMAATIALTQNDLKRILAYSTISQLGYMVMAMGIGAYASSLFHLVTHAFFKCLLFLVAGIVIHQMGHIRDDNNIDIDPQNIQHMGGLRKKMPLTFIAALIGGVALVGLPFTSGFLSKDGILVQTFEWSAGRNVFFRIIPVLALITTWLTAFYVARLIVKVFFGELRVLQLKPELKLHISDGAWQYKLPLVLLSVCCFFPFFSANPFSADHSWLLGGLTIVNGHEIASLYQTLVPVVVNVLSLLVIWYGYLIYTNKRTNPFAQTGVIFNLSFNQWYVDSIYQNAIVKPILNTSLVTFWFDRRVIDGFILLFAKMSVALSKLAAWTDRNIVDGFLNLLVKAVRIIGNFARRFQGGKVQYYLFSMLAVILAIFILILLDVRF</sequence>
<dbReference type="PANTHER" id="PTHR42829">
    <property type="entry name" value="NADH-UBIQUINONE OXIDOREDUCTASE CHAIN 5"/>
    <property type="match status" value="1"/>
</dbReference>
<organism evidence="6 7">
    <name type="scientific">Mucilaginibacter gotjawali</name>
    <dbReference type="NCBI Taxonomy" id="1550579"/>
    <lineage>
        <taxon>Bacteria</taxon>
        <taxon>Pseudomonadati</taxon>
        <taxon>Bacteroidota</taxon>
        <taxon>Sphingobacteriia</taxon>
        <taxon>Sphingobacteriales</taxon>
        <taxon>Sphingobacteriaceae</taxon>
        <taxon>Mucilaginibacter</taxon>
    </lineage>
</organism>
<dbReference type="KEGG" id="mgot:MgSA37_01309"/>
<dbReference type="InterPro" id="IPR001750">
    <property type="entry name" value="ND/Mrp_TM"/>
</dbReference>
<protein>
    <submittedName>
        <fullName evidence="6">NADH-quinone oxidoreductase subunit L</fullName>
        <ecNumber evidence="6">1.6.5.11</ecNumber>
    </submittedName>
</protein>
<dbReference type="EMBL" id="AP017313">
    <property type="protein sequence ID" value="BAU53142.1"/>
    <property type="molecule type" value="Genomic_DNA"/>
</dbReference>
<evidence type="ECO:0000313" key="7">
    <source>
        <dbReference type="Proteomes" id="UP000218263"/>
    </source>
</evidence>
<dbReference type="PRINTS" id="PR01434">
    <property type="entry name" value="NADHDHGNASE5"/>
</dbReference>
<evidence type="ECO:0000256" key="2">
    <source>
        <dbReference type="ARBA" id="ARBA00022692"/>
    </source>
</evidence>
<keyword evidence="7" id="KW-1185">Reference proteome</keyword>
<proteinExistence type="predicted"/>
<dbReference type="GO" id="GO:0008137">
    <property type="term" value="F:NADH dehydrogenase (ubiquinone) activity"/>
    <property type="evidence" value="ECO:0007669"/>
    <property type="project" value="InterPro"/>
</dbReference>
<dbReference type="GO" id="GO:0012505">
    <property type="term" value="C:endomembrane system"/>
    <property type="evidence" value="ECO:0007669"/>
    <property type="project" value="UniProtKB-SubCell"/>
</dbReference>
<dbReference type="InterPro" id="IPR001516">
    <property type="entry name" value="Proton_antipo_N"/>
</dbReference>
<evidence type="ECO:0000256" key="5">
    <source>
        <dbReference type="RuleBase" id="RU000320"/>
    </source>
</evidence>
<dbReference type="GO" id="GO:0042773">
    <property type="term" value="P:ATP synthesis coupled electron transport"/>
    <property type="evidence" value="ECO:0007669"/>
    <property type="project" value="InterPro"/>
</dbReference>
<comment type="subcellular location">
    <subcellularLocation>
        <location evidence="1">Endomembrane system</location>
        <topology evidence="1">Multi-pass membrane protein</topology>
    </subcellularLocation>
    <subcellularLocation>
        <location evidence="5">Membrane</location>
        <topology evidence="5">Multi-pass membrane protein</topology>
    </subcellularLocation>
</comment>
<keyword evidence="6" id="KW-0560">Oxidoreductase</keyword>
<dbReference type="Pfam" id="PF00662">
    <property type="entry name" value="Proton_antipo_N"/>
    <property type="match status" value="1"/>
</dbReference>
<keyword evidence="2 5" id="KW-0812">Transmembrane</keyword>
<dbReference type="GO" id="GO:0003954">
    <property type="term" value="F:NADH dehydrogenase activity"/>
    <property type="evidence" value="ECO:0007669"/>
    <property type="project" value="TreeGrafter"/>
</dbReference>